<evidence type="ECO:0000256" key="4">
    <source>
        <dbReference type="ARBA" id="ARBA00013174"/>
    </source>
</evidence>
<dbReference type="InterPro" id="IPR004533">
    <property type="entry name" value="CDP-diaglyc--ser_O-PTrfase"/>
</dbReference>
<dbReference type="InterPro" id="IPR000462">
    <property type="entry name" value="CDP-OH_P_trans"/>
</dbReference>
<evidence type="ECO:0000256" key="16">
    <source>
        <dbReference type="SAM" id="MobiDB-lite"/>
    </source>
</evidence>
<keyword evidence="13" id="KW-1208">Phospholipid metabolism</keyword>
<dbReference type="GO" id="GO:0012505">
    <property type="term" value="C:endomembrane system"/>
    <property type="evidence" value="ECO:0007669"/>
    <property type="project" value="UniProtKB-SubCell"/>
</dbReference>
<evidence type="ECO:0000256" key="2">
    <source>
        <dbReference type="ARBA" id="ARBA00004127"/>
    </source>
</evidence>
<evidence type="ECO:0000256" key="12">
    <source>
        <dbReference type="ARBA" id="ARBA00023209"/>
    </source>
</evidence>
<proteinExistence type="inferred from homology"/>
<feature type="region of interest" description="Disordered" evidence="16">
    <location>
        <begin position="1"/>
        <end position="31"/>
    </location>
</feature>
<evidence type="ECO:0000256" key="17">
    <source>
        <dbReference type="SAM" id="Phobius"/>
    </source>
</evidence>
<sequence>MADEDKPTANEGAGSDQQAEPRQDNSDAPSIDQLDNLLPIDDFEEEVVEGDKTVRQKGVYLLPNLFTTAALFSGFFAVVSAMNNRFEAAAIAMFIGMLLDMFDGRIARLTNTQSKFGAEYDSLSDMVTFGVAPALAVFSWALSDLGKVGWAAAFIYVASAALRLARFNTQIDTADKNYFTGLASPSAAAILAGVMWVSAEAGWVGDALPFSMSIAVCVITVLAGLLMISNVQYYSFKGLSLKDRVPFVVVLLIVIVIAVITINPSGILLLSFSLYVASGPVYALKRKFFSSAK</sequence>
<evidence type="ECO:0000256" key="5">
    <source>
        <dbReference type="ARBA" id="ARBA00017171"/>
    </source>
</evidence>
<dbReference type="PROSITE" id="PS00379">
    <property type="entry name" value="CDP_ALCOHOL_P_TRANSF"/>
    <property type="match status" value="1"/>
</dbReference>
<dbReference type="PANTHER" id="PTHR14269:SF61">
    <property type="entry name" value="CDP-DIACYLGLYCEROL--SERINE O-PHOSPHATIDYLTRANSFERASE"/>
    <property type="match status" value="1"/>
</dbReference>
<feature type="transmembrane region" description="Helical" evidence="17">
    <location>
        <begin position="210"/>
        <end position="233"/>
    </location>
</feature>
<dbReference type="EC" id="2.7.8.8" evidence="4"/>
<accession>A0A5S9QZ08</accession>
<dbReference type="GO" id="GO:0016020">
    <property type="term" value="C:membrane"/>
    <property type="evidence" value="ECO:0007669"/>
    <property type="project" value="InterPro"/>
</dbReference>
<evidence type="ECO:0000256" key="9">
    <source>
        <dbReference type="ARBA" id="ARBA00022989"/>
    </source>
</evidence>
<evidence type="ECO:0000256" key="8">
    <source>
        <dbReference type="ARBA" id="ARBA00022692"/>
    </source>
</evidence>
<reference evidence="18 19" key="1">
    <citation type="submission" date="2019-11" db="EMBL/GenBank/DDBJ databases">
        <authorList>
            <person name="Holert J."/>
        </authorList>
    </citation>
    <scope>NUCLEOTIDE SEQUENCE [LARGE SCALE GENOMIC DNA]</scope>
    <source>
        <strain evidence="18">SB11_3</strain>
    </source>
</reference>
<protein>
    <recommendedName>
        <fullName evidence="5">CDP-diacylglycerol--serine O-phosphatidyltransferase</fullName>
        <ecNumber evidence="4">2.7.8.8</ecNumber>
    </recommendedName>
    <alternativeName>
        <fullName evidence="14">Phosphatidylserine synthase</fullName>
    </alternativeName>
</protein>
<dbReference type="NCBIfam" id="TIGR00473">
    <property type="entry name" value="pssA"/>
    <property type="match status" value="1"/>
</dbReference>
<feature type="transmembrane region" description="Helical" evidence="17">
    <location>
        <begin position="177"/>
        <end position="198"/>
    </location>
</feature>
<keyword evidence="9 17" id="KW-1133">Transmembrane helix</keyword>
<feature type="transmembrane region" description="Helical" evidence="17">
    <location>
        <begin position="245"/>
        <end position="262"/>
    </location>
</feature>
<gene>
    <name evidence="18" type="ORF">OPDIPICF_02992</name>
</gene>
<dbReference type="Pfam" id="PF01066">
    <property type="entry name" value="CDP-OH_P_transf"/>
    <property type="match status" value="1"/>
</dbReference>
<evidence type="ECO:0000256" key="11">
    <source>
        <dbReference type="ARBA" id="ARBA00023136"/>
    </source>
</evidence>
<evidence type="ECO:0000256" key="15">
    <source>
        <dbReference type="RuleBase" id="RU003750"/>
    </source>
</evidence>
<keyword evidence="19" id="KW-1185">Reference proteome</keyword>
<dbReference type="InterPro" id="IPR050324">
    <property type="entry name" value="CDP-alcohol_PTase-I"/>
</dbReference>
<dbReference type="EMBL" id="CACSIO010000060">
    <property type="protein sequence ID" value="CAA0124165.1"/>
    <property type="molecule type" value="Genomic_DNA"/>
</dbReference>
<evidence type="ECO:0000313" key="18">
    <source>
        <dbReference type="EMBL" id="CAA0124165.1"/>
    </source>
</evidence>
<evidence type="ECO:0000256" key="13">
    <source>
        <dbReference type="ARBA" id="ARBA00023264"/>
    </source>
</evidence>
<name>A0A5S9QZ08_9GAMM</name>
<dbReference type="InterPro" id="IPR043130">
    <property type="entry name" value="CDP-OH_PTrfase_TM_dom"/>
</dbReference>
<comment type="subcellular location">
    <subcellularLocation>
        <location evidence="2">Endomembrane system</location>
        <topology evidence="2">Multi-pass membrane protein</topology>
    </subcellularLocation>
</comment>
<feature type="transmembrane region" description="Helical" evidence="17">
    <location>
        <begin position="148"/>
        <end position="165"/>
    </location>
</feature>
<evidence type="ECO:0000256" key="3">
    <source>
        <dbReference type="ARBA" id="ARBA00010441"/>
    </source>
</evidence>
<dbReference type="GO" id="GO:0008654">
    <property type="term" value="P:phospholipid biosynthetic process"/>
    <property type="evidence" value="ECO:0007669"/>
    <property type="project" value="UniProtKB-KW"/>
</dbReference>
<organism evidence="18 19">
    <name type="scientific">BD1-7 clade bacterium</name>
    <dbReference type="NCBI Taxonomy" id="2029982"/>
    <lineage>
        <taxon>Bacteria</taxon>
        <taxon>Pseudomonadati</taxon>
        <taxon>Pseudomonadota</taxon>
        <taxon>Gammaproteobacteria</taxon>
        <taxon>Cellvibrionales</taxon>
        <taxon>Spongiibacteraceae</taxon>
        <taxon>BD1-7 clade</taxon>
    </lineage>
</organism>
<keyword evidence="10" id="KW-0443">Lipid metabolism</keyword>
<evidence type="ECO:0000256" key="14">
    <source>
        <dbReference type="ARBA" id="ARBA00032361"/>
    </source>
</evidence>
<feature type="transmembrane region" description="Helical" evidence="17">
    <location>
        <begin position="59"/>
        <end position="79"/>
    </location>
</feature>
<dbReference type="InterPro" id="IPR048254">
    <property type="entry name" value="CDP_ALCOHOL_P_TRANSF_CS"/>
</dbReference>
<keyword evidence="8 17" id="KW-0812">Transmembrane</keyword>
<dbReference type="PANTHER" id="PTHR14269">
    <property type="entry name" value="CDP-DIACYLGLYCEROL--GLYCEROL-3-PHOSPHATE 3-PHOSPHATIDYLTRANSFERASE-RELATED"/>
    <property type="match status" value="1"/>
</dbReference>
<keyword evidence="7 15" id="KW-0808">Transferase</keyword>
<keyword evidence="11 17" id="KW-0472">Membrane</keyword>
<comment type="similarity">
    <text evidence="3 15">Belongs to the CDP-alcohol phosphatidyltransferase class-I family.</text>
</comment>
<keyword evidence="6" id="KW-0444">Lipid biosynthesis</keyword>
<dbReference type="AlphaFoldDB" id="A0A5S9QZ08"/>
<dbReference type="Proteomes" id="UP000441399">
    <property type="component" value="Unassembled WGS sequence"/>
</dbReference>
<dbReference type="OrthoDB" id="9777147at2"/>
<comment type="catalytic activity">
    <reaction evidence="1">
        <text>a CDP-1,2-diacyl-sn-glycerol + L-serine = a 1,2-diacyl-sn-glycero-3-phospho-L-serine + CMP + H(+)</text>
        <dbReference type="Rhea" id="RHEA:16913"/>
        <dbReference type="ChEBI" id="CHEBI:15378"/>
        <dbReference type="ChEBI" id="CHEBI:33384"/>
        <dbReference type="ChEBI" id="CHEBI:57262"/>
        <dbReference type="ChEBI" id="CHEBI:58332"/>
        <dbReference type="ChEBI" id="CHEBI:60377"/>
        <dbReference type="EC" id="2.7.8.8"/>
    </reaction>
</comment>
<evidence type="ECO:0000256" key="6">
    <source>
        <dbReference type="ARBA" id="ARBA00022516"/>
    </source>
</evidence>
<evidence type="ECO:0000313" key="19">
    <source>
        <dbReference type="Proteomes" id="UP000441399"/>
    </source>
</evidence>
<dbReference type="GO" id="GO:0003882">
    <property type="term" value="F:CDP-diacylglycerol-serine O-phosphatidyltransferase activity"/>
    <property type="evidence" value="ECO:0007669"/>
    <property type="project" value="UniProtKB-EC"/>
</dbReference>
<evidence type="ECO:0000256" key="1">
    <source>
        <dbReference type="ARBA" id="ARBA00000287"/>
    </source>
</evidence>
<evidence type="ECO:0000256" key="7">
    <source>
        <dbReference type="ARBA" id="ARBA00022679"/>
    </source>
</evidence>
<dbReference type="Gene3D" id="1.20.120.1760">
    <property type="match status" value="1"/>
</dbReference>
<keyword evidence="12" id="KW-0594">Phospholipid biosynthesis</keyword>
<evidence type="ECO:0000256" key="10">
    <source>
        <dbReference type="ARBA" id="ARBA00023098"/>
    </source>
</evidence>